<evidence type="ECO:0000256" key="3">
    <source>
        <dbReference type="ARBA" id="ARBA00022801"/>
    </source>
</evidence>
<dbReference type="PROSITE" id="PS51257">
    <property type="entry name" value="PROKAR_LIPOPROTEIN"/>
    <property type="match status" value="1"/>
</dbReference>
<dbReference type="InterPro" id="IPR050131">
    <property type="entry name" value="Peptidase_S8_subtilisin-like"/>
</dbReference>
<protein>
    <submittedName>
        <fullName evidence="8">S8 family serine peptidase</fullName>
    </submittedName>
</protein>
<dbReference type="SUPFAM" id="SSF52743">
    <property type="entry name" value="Subtilisin-like"/>
    <property type="match status" value="1"/>
</dbReference>
<comment type="similarity">
    <text evidence="1 5">Belongs to the peptidase S8 family.</text>
</comment>
<keyword evidence="2 5" id="KW-0645">Protease</keyword>
<dbReference type="RefSeq" id="WP_246915829.1">
    <property type="nucleotide sequence ID" value="NZ_CP090145.1"/>
</dbReference>
<dbReference type="EMBL" id="CP090145">
    <property type="protein sequence ID" value="UOX33102.1"/>
    <property type="molecule type" value="Genomic_DNA"/>
</dbReference>
<evidence type="ECO:0000259" key="7">
    <source>
        <dbReference type="Pfam" id="PF00082"/>
    </source>
</evidence>
<dbReference type="PANTHER" id="PTHR43806:SF11">
    <property type="entry name" value="CEREVISIN-RELATED"/>
    <property type="match status" value="1"/>
</dbReference>
<evidence type="ECO:0000313" key="8">
    <source>
        <dbReference type="EMBL" id="UOX33102.1"/>
    </source>
</evidence>
<feature type="signal peptide" evidence="6">
    <location>
        <begin position="1"/>
        <end position="21"/>
    </location>
</feature>
<reference evidence="8" key="1">
    <citation type="submission" date="2021-12" db="EMBL/GenBank/DDBJ databases">
        <authorList>
            <person name="Cha I.-T."/>
            <person name="Lee K.-E."/>
            <person name="Park S.-J."/>
        </authorList>
    </citation>
    <scope>NUCLEOTIDE SEQUENCE</scope>
    <source>
        <strain evidence="8">YSM-43</strain>
    </source>
</reference>
<dbReference type="PRINTS" id="PR00723">
    <property type="entry name" value="SUBTILISIN"/>
</dbReference>
<dbReference type="PROSITE" id="PS51892">
    <property type="entry name" value="SUBTILASE"/>
    <property type="match status" value="1"/>
</dbReference>
<dbReference type="InterPro" id="IPR000209">
    <property type="entry name" value="Peptidase_S8/S53_dom"/>
</dbReference>
<keyword evidence="3 5" id="KW-0378">Hydrolase</keyword>
<feature type="chain" id="PRO_5045071014" evidence="6">
    <location>
        <begin position="22"/>
        <end position="438"/>
    </location>
</feature>
<organism evidence="8 9">
    <name type="scientific">Flavobacterium sediminilitoris</name>
    <dbReference type="NCBI Taxonomy" id="2024526"/>
    <lineage>
        <taxon>Bacteria</taxon>
        <taxon>Pseudomonadati</taxon>
        <taxon>Bacteroidota</taxon>
        <taxon>Flavobacteriia</taxon>
        <taxon>Flavobacteriales</taxon>
        <taxon>Flavobacteriaceae</taxon>
        <taxon>Flavobacterium</taxon>
    </lineage>
</organism>
<proteinExistence type="inferred from homology"/>
<feature type="domain" description="Peptidase S8/S53" evidence="7">
    <location>
        <begin position="160"/>
        <end position="414"/>
    </location>
</feature>
<reference evidence="8" key="2">
    <citation type="submission" date="2022-04" db="EMBL/GenBank/DDBJ databases">
        <title>Complete Genome Sequence of Flavobacterium sediminilitoris YSM-43, Isolated from a Tidal Sediment.</title>
        <authorList>
            <person name="Lee P.A."/>
        </authorList>
    </citation>
    <scope>NUCLEOTIDE SEQUENCE</scope>
    <source>
        <strain evidence="8">YSM-43</strain>
    </source>
</reference>
<keyword evidence="6" id="KW-0732">Signal</keyword>
<evidence type="ECO:0000313" key="9">
    <source>
        <dbReference type="Proteomes" id="UP000830454"/>
    </source>
</evidence>
<keyword evidence="9" id="KW-1185">Reference proteome</keyword>
<dbReference type="PROSITE" id="PS00138">
    <property type="entry name" value="SUBTILASE_SER"/>
    <property type="match status" value="1"/>
</dbReference>
<dbReference type="Pfam" id="PF00082">
    <property type="entry name" value="Peptidase_S8"/>
    <property type="match status" value="1"/>
</dbReference>
<accession>A0ABY4HJS2</accession>
<evidence type="ECO:0000256" key="5">
    <source>
        <dbReference type="PROSITE-ProRule" id="PRU01240"/>
    </source>
</evidence>
<dbReference type="InterPro" id="IPR015500">
    <property type="entry name" value="Peptidase_S8_subtilisin-rel"/>
</dbReference>
<feature type="active site" description="Charge relay system" evidence="5">
    <location>
        <position position="220"/>
    </location>
</feature>
<name>A0ABY4HJS2_9FLAO</name>
<evidence type="ECO:0000256" key="4">
    <source>
        <dbReference type="ARBA" id="ARBA00022825"/>
    </source>
</evidence>
<evidence type="ECO:0000256" key="1">
    <source>
        <dbReference type="ARBA" id="ARBA00011073"/>
    </source>
</evidence>
<dbReference type="InterPro" id="IPR036852">
    <property type="entry name" value="Peptidase_S8/S53_dom_sf"/>
</dbReference>
<gene>
    <name evidence="8" type="ORF">LXD69_13775</name>
</gene>
<feature type="active site" description="Charge relay system" evidence="5">
    <location>
        <position position="383"/>
    </location>
</feature>
<keyword evidence="4 5" id="KW-0720">Serine protease</keyword>
<dbReference type="Gene3D" id="3.40.50.200">
    <property type="entry name" value="Peptidase S8/S53 domain"/>
    <property type="match status" value="1"/>
</dbReference>
<feature type="active site" description="Charge relay system" evidence="5">
    <location>
        <position position="168"/>
    </location>
</feature>
<dbReference type="PANTHER" id="PTHR43806">
    <property type="entry name" value="PEPTIDASE S8"/>
    <property type="match status" value="1"/>
</dbReference>
<sequence length="438" mass="47979">MRELKKITMLLLLAIAFFSCEKEDSFLKDSNTQNELLKGTNSANERINRRNKPVYSSDKLIVQFAGGTPNSVKAGLRTFYGVTNYELCKHCSDDTIELWMFGGSIDIEPKKSAIEQGSGGGIEAIIDVDYEFTFGIDLSNPNIGTALDYSYISYIKSSNDGVTIAVLDTGIAPTIGEGTSPVFTEPFLYNASDDGNELIFSGWDFVNSDANCFDDNNGRHGTVVSSIITKILNGNNPAIPHQIMPLKVCDEYGKASYFNFLCATSFGLEHAEILQMSLGWYDDGFGDFVATIFSSLVAAKPEVLIITSAGNISNNNDFWAHYPSGYEHNNIIAVAASNKNTILDFPFGESNIATFSNYGVTSVDFFAKGENIPFLGYEMRGTSFAAPIVAAVAARKKYENPTFSASQIKNLLINEGIPCPISFDSLKKVKYNKIIMPY</sequence>
<evidence type="ECO:0000256" key="6">
    <source>
        <dbReference type="SAM" id="SignalP"/>
    </source>
</evidence>
<evidence type="ECO:0000256" key="2">
    <source>
        <dbReference type="ARBA" id="ARBA00022670"/>
    </source>
</evidence>
<dbReference type="InterPro" id="IPR023828">
    <property type="entry name" value="Peptidase_S8_Ser-AS"/>
</dbReference>
<dbReference type="Proteomes" id="UP000830454">
    <property type="component" value="Chromosome"/>
</dbReference>